<dbReference type="SMART" id="SM00356">
    <property type="entry name" value="ZnF_C3H1"/>
    <property type="match status" value="2"/>
</dbReference>
<dbReference type="InterPro" id="IPR000571">
    <property type="entry name" value="Znf_CCCH"/>
</dbReference>
<dbReference type="Pfam" id="PF18044">
    <property type="entry name" value="zf-CCCH_4"/>
    <property type="match status" value="1"/>
</dbReference>
<keyword evidence="4" id="KW-0067">ATP-binding</keyword>
<dbReference type="Gramene" id="EFJ26001">
    <property type="protein sequence ID" value="EFJ26001"/>
    <property type="gene ID" value="SELMODRAFT_441970"/>
</dbReference>
<dbReference type="InParanoid" id="D8RPA1"/>
<feature type="domain" description="Helicase ATP-binding" evidence="8">
    <location>
        <begin position="151"/>
        <end position="208"/>
    </location>
</feature>
<accession>D8RPA1</accession>
<feature type="domain" description="C3H1-type" evidence="7">
    <location>
        <begin position="607"/>
        <end position="635"/>
    </location>
</feature>
<dbReference type="InterPro" id="IPR041367">
    <property type="entry name" value="Znf-CCCH_4"/>
</dbReference>
<dbReference type="GO" id="GO:0008270">
    <property type="term" value="F:zinc ion binding"/>
    <property type="evidence" value="ECO:0007669"/>
    <property type="project" value="UniProtKB-KW"/>
</dbReference>
<protein>
    <submittedName>
        <fullName evidence="10">Uncharacterized protein</fullName>
    </submittedName>
</protein>
<dbReference type="PROSITE" id="PS50103">
    <property type="entry name" value="ZF_C3H1"/>
    <property type="match status" value="1"/>
</dbReference>
<dbReference type="STRING" id="88036.D8RPA1"/>
<evidence type="ECO:0000256" key="4">
    <source>
        <dbReference type="ARBA" id="ARBA00022806"/>
    </source>
</evidence>
<organism evidence="11">
    <name type="scientific">Selaginella moellendorffii</name>
    <name type="common">Spikemoss</name>
    <dbReference type="NCBI Taxonomy" id="88036"/>
    <lineage>
        <taxon>Eukaryota</taxon>
        <taxon>Viridiplantae</taxon>
        <taxon>Streptophyta</taxon>
        <taxon>Embryophyta</taxon>
        <taxon>Tracheophyta</taxon>
        <taxon>Lycopodiopsida</taxon>
        <taxon>Selaginellales</taxon>
        <taxon>Selaginellaceae</taxon>
        <taxon>Selaginella</taxon>
    </lineage>
</organism>
<proteinExistence type="predicted"/>
<dbReference type="EMBL" id="GL377585">
    <property type="protein sequence ID" value="EFJ26001.1"/>
    <property type="molecule type" value="Genomic_DNA"/>
</dbReference>
<dbReference type="PROSITE" id="PS51194">
    <property type="entry name" value="HELICASE_CTER"/>
    <property type="match status" value="1"/>
</dbReference>
<dbReference type="InterPro" id="IPR027417">
    <property type="entry name" value="P-loop_NTPase"/>
</dbReference>
<dbReference type="AlphaFoldDB" id="D8RPA1"/>
<keyword evidence="11" id="KW-1185">Reference proteome</keyword>
<dbReference type="PANTHER" id="PTHR18934:SF221">
    <property type="entry name" value="ATP-DEPENDENT RNA HELICASE DHX34-RELATED"/>
    <property type="match status" value="1"/>
</dbReference>
<dbReference type="Gene3D" id="3.40.50.300">
    <property type="entry name" value="P-loop containing nucleotide triphosphate hydrolases"/>
    <property type="match status" value="2"/>
</dbReference>
<evidence type="ECO:0000313" key="10">
    <source>
        <dbReference type="EMBL" id="EFJ26001.1"/>
    </source>
</evidence>
<dbReference type="GO" id="GO:0016787">
    <property type="term" value="F:hydrolase activity"/>
    <property type="evidence" value="ECO:0007669"/>
    <property type="project" value="UniProtKB-KW"/>
</dbReference>
<keyword evidence="1 6" id="KW-0479">Metal-binding</keyword>
<dbReference type="SUPFAM" id="SSF56112">
    <property type="entry name" value="Protein kinase-like (PK-like)"/>
    <property type="match status" value="1"/>
</dbReference>
<keyword evidence="3" id="KW-0378">Hydrolase</keyword>
<evidence type="ECO:0000259" key="7">
    <source>
        <dbReference type="PROSITE" id="PS50103"/>
    </source>
</evidence>
<evidence type="ECO:0000256" key="5">
    <source>
        <dbReference type="ARBA" id="ARBA00022833"/>
    </source>
</evidence>
<gene>
    <name evidence="10" type="ORF">SELMODRAFT_441970</name>
</gene>
<keyword evidence="4" id="KW-0347">Helicase</keyword>
<dbReference type="InterPro" id="IPR014001">
    <property type="entry name" value="Helicase_ATP-bd"/>
</dbReference>
<dbReference type="PROSITE" id="PS51192">
    <property type="entry name" value="HELICASE_ATP_BIND_1"/>
    <property type="match status" value="1"/>
</dbReference>
<keyword evidence="4" id="KW-0547">Nucleotide-binding</keyword>
<keyword evidence="2 6" id="KW-0863">Zinc-finger</keyword>
<dbReference type="InterPro" id="IPR001650">
    <property type="entry name" value="Helicase_C-like"/>
</dbReference>
<dbReference type="GO" id="GO:0003723">
    <property type="term" value="F:RNA binding"/>
    <property type="evidence" value="ECO:0000318"/>
    <property type="project" value="GO_Central"/>
</dbReference>
<dbReference type="InterPro" id="IPR011009">
    <property type="entry name" value="Kinase-like_dom_sf"/>
</dbReference>
<dbReference type="Gene3D" id="4.10.1000.10">
    <property type="entry name" value="Zinc finger, CCCH-type"/>
    <property type="match status" value="1"/>
</dbReference>
<evidence type="ECO:0000256" key="6">
    <source>
        <dbReference type="PROSITE-ProRule" id="PRU00723"/>
    </source>
</evidence>
<dbReference type="CDD" id="cd18791">
    <property type="entry name" value="SF2_C_RHA"/>
    <property type="match status" value="1"/>
</dbReference>
<evidence type="ECO:0000256" key="2">
    <source>
        <dbReference type="ARBA" id="ARBA00022771"/>
    </source>
</evidence>
<dbReference type="Pfam" id="PF00271">
    <property type="entry name" value="Helicase_C"/>
    <property type="match status" value="1"/>
</dbReference>
<evidence type="ECO:0000259" key="9">
    <source>
        <dbReference type="PROSITE" id="PS51194"/>
    </source>
</evidence>
<dbReference type="Gene3D" id="1.10.510.10">
    <property type="entry name" value="Transferase(Phosphotransferase) domain 1"/>
    <property type="match status" value="1"/>
</dbReference>
<dbReference type="GO" id="GO:0004386">
    <property type="term" value="F:helicase activity"/>
    <property type="evidence" value="ECO:0000318"/>
    <property type="project" value="GO_Central"/>
</dbReference>
<feature type="domain" description="Helicase C-terminal" evidence="9">
    <location>
        <begin position="257"/>
        <end position="429"/>
    </location>
</feature>
<reference evidence="10 11" key="1">
    <citation type="journal article" date="2011" name="Science">
        <title>The Selaginella genome identifies genetic changes associated with the evolution of vascular plants.</title>
        <authorList>
            <person name="Banks J.A."/>
            <person name="Nishiyama T."/>
            <person name="Hasebe M."/>
            <person name="Bowman J.L."/>
            <person name="Gribskov M."/>
            <person name="dePamphilis C."/>
            <person name="Albert V.A."/>
            <person name="Aono N."/>
            <person name="Aoyama T."/>
            <person name="Ambrose B.A."/>
            <person name="Ashton N.W."/>
            <person name="Axtell M.J."/>
            <person name="Barker E."/>
            <person name="Barker M.S."/>
            <person name="Bennetzen J.L."/>
            <person name="Bonawitz N.D."/>
            <person name="Chapple C."/>
            <person name="Cheng C."/>
            <person name="Correa L.G."/>
            <person name="Dacre M."/>
            <person name="DeBarry J."/>
            <person name="Dreyer I."/>
            <person name="Elias M."/>
            <person name="Engstrom E.M."/>
            <person name="Estelle M."/>
            <person name="Feng L."/>
            <person name="Finet C."/>
            <person name="Floyd S.K."/>
            <person name="Frommer W.B."/>
            <person name="Fujita T."/>
            <person name="Gramzow L."/>
            <person name="Gutensohn M."/>
            <person name="Harholt J."/>
            <person name="Hattori M."/>
            <person name="Heyl A."/>
            <person name="Hirai T."/>
            <person name="Hiwatashi Y."/>
            <person name="Ishikawa M."/>
            <person name="Iwata M."/>
            <person name="Karol K.G."/>
            <person name="Koehler B."/>
            <person name="Kolukisaoglu U."/>
            <person name="Kubo M."/>
            <person name="Kurata T."/>
            <person name="Lalonde S."/>
            <person name="Li K."/>
            <person name="Li Y."/>
            <person name="Litt A."/>
            <person name="Lyons E."/>
            <person name="Manning G."/>
            <person name="Maruyama T."/>
            <person name="Michael T.P."/>
            <person name="Mikami K."/>
            <person name="Miyazaki S."/>
            <person name="Morinaga S."/>
            <person name="Murata T."/>
            <person name="Mueller-Roeber B."/>
            <person name="Nelson D.R."/>
            <person name="Obara M."/>
            <person name="Oguri Y."/>
            <person name="Olmstead R.G."/>
            <person name="Onodera N."/>
            <person name="Petersen B.L."/>
            <person name="Pils B."/>
            <person name="Prigge M."/>
            <person name="Rensing S.A."/>
            <person name="Riano-Pachon D.M."/>
            <person name="Roberts A.W."/>
            <person name="Sato Y."/>
            <person name="Scheller H.V."/>
            <person name="Schulz B."/>
            <person name="Schulz C."/>
            <person name="Shakirov E.V."/>
            <person name="Shibagaki N."/>
            <person name="Shinohara N."/>
            <person name="Shippen D.E."/>
            <person name="Soerensen I."/>
            <person name="Sotooka R."/>
            <person name="Sugimoto N."/>
            <person name="Sugita M."/>
            <person name="Sumikawa N."/>
            <person name="Tanurdzic M."/>
            <person name="Theissen G."/>
            <person name="Ulvskov P."/>
            <person name="Wakazuki S."/>
            <person name="Weng J.K."/>
            <person name="Willats W.W."/>
            <person name="Wipf D."/>
            <person name="Wolf P.G."/>
            <person name="Yang L."/>
            <person name="Zimmer A.D."/>
            <person name="Zhu Q."/>
            <person name="Mitros T."/>
            <person name="Hellsten U."/>
            <person name="Loque D."/>
            <person name="Otillar R."/>
            <person name="Salamov A."/>
            <person name="Schmutz J."/>
            <person name="Shapiro H."/>
            <person name="Lindquist E."/>
            <person name="Lucas S."/>
            <person name="Rokhsar D."/>
            <person name="Grigoriev I.V."/>
        </authorList>
    </citation>
    <scope>NUCLEOTIDE SEQUENCE [LARGE SCALE GENOMIC DNA]</scope>
</reference>
<dbReference type="eggNOG" id="KOG0920">
    <property type="taxonomic scope" value="Eukaryota"/>
</dbReference>
<name>D8RPA1_SELML</name>
<dbReference type="SMART" id="SM00490">
    <property type="entry name" value="HELICc"/>
    <property type="match status" value="1"/>
</dbReference>
<dbReference type="FunCoup" id="D8RPA1">
    <property type="interactions" value="187"/>
</dbReference>
<dbReference type="Proteomes" id="UP000001514">
    <property type="component" value="Unassembled WGS sequence"/>
</dbReference>
<dbReference type="HOGENOM" id="CLU_329401_0_0_1"/>
<evidence type="ECO:0000256" key="3">
    <source>
        <dbReference type="ARBA" id="ARBA00022801"/>
    </source>
</evidence>
<sequence length="872" mass="98006">MRSFKHLRFSASYEDLPLVLFDWSRVPVLAKDLMLGMLNLDKKKRLTAAQILEHPWIKRITQNYNRPAPETKVEVEAKQDVRTELIMGGQASMPMRRLKATTVQKVERVTIILAETGSAEKACRGRRVQNGGRRLGQEAGFHIGQMNRTSSSSGVLLEEIKSKGVAALSHYKVVILDEIHESLVLMSATADFKRYENYFAELGETVEKVAVSNLASKIQQHLFQCSVKYLDQVVQQLGNKEVSVMNLLEQNPSPFKNGTDIGMEIQHLVFDLIAHIHKDESDRKKGILSSGLSGVEIFVLHNSIDVDQSLEAMEAYHSVRKVILATDVAESSITIPGASFVIDSCRCLEVFWNSKMKRDAPRIVWESSSQAEQRKGRTGRTCDALVSTKASTVTVCAEPRALNDALAFFDKCLNPPHPDTVYDALESLEALNALQPDAGGKKQSRQAALLGNLCAFEFWQCVLKRWQKLSHEFLSSTIVTIHGEESEKEFCKQHHLSLFSLSAVAELSSCLLEVMHRSYYTAFSFQHLCFRSQDDESCLGLPYVSNGSFHNENNQSDLLKIIVETQARYLEPQSNYESIHFPKEEDGEVQCVYFRRGFCAKGNGCEFSHSAVCKFFLSGDGCRYGAHCRYKHDSDVPRWDNRLELDEDVAQFPTVLCSSTRNSEGTMLVFGREALSYIHQLQDLATASCNDDSQLEAEKYDRSSLHRDPGLALENPDPSGFFPRRDAEEFAEISNLFSQCVDQGSLDIAVFLFFLPAKYRHAKIVGGSQREFLLHFLEFFLGLSAGRAFLDFDLGLGSSGKGSSSCTITTGHKWPKKGRRTIHKSLSSRDQEHISRETVAQWILELLISVCCLVFEHSKLGDICETNDNLKH</sequence>
<dbReference type="KEGG" id="smo:SELMODRAFT_441970"/>
<dbReference type="SUPFAM" id="SSF52540">
    <property type="entry name" value="P-loop containing nucleoside triphosphate hydrolases"/>
    <property type="match status" value="1"/>
</dbReference>
<evidence type="ECO:0000313" key="11">
    <source>
        <dbReference type="Proteomes" id="UP000001514"/>
    </source>
</evidence>
<evidence type="ECO:0000259" key="8">
    <source>
        <dbReference type="PROSITE" id="PS51192"/>
    </source>
</evidence>
<keyword evidence="5 6" id="KW-0862">Zinc</keyword>
<evidence type="ECO:0000256" key="1">
    <source>
        <dbReference type="ARBA" id="ARBA00022723"/>
    </source>
</evidence>
<feature type="zinc finger region" description="C3H1-type" evidence="6">
    <location>
        <begin position="607"/>
        <end position="635"/>
    </location>
</feature>
<dbReference type="PANTHER" id="PTHR18934">
    <property type="entry name" value="ATP-DEPENDENT RNA HELICASE"/>
    <property type="match status" value="1"/>
</dbReference>